<name>A0A914RBP1_PAREQ</name>
<evidence type="ECO:0000313" key="2">
    <source>
        <dbReference type="Proteomes" id="UP000887564"/>
    </source>
</evidence>
<keyword evidence="1" id="KW-0472">Membrane</keyword>
<keyword evidence="2" id="KW-1185">Reference proteome</keyword>
<sequence length="51" mass="6155">MVQKITFRLNIGLEYVLLFVIAFRSIWVTLLPKDSRRHARKEQRLLLLVME</sequence>
<proteinExistence type="predicted"/>
<keyword evidence="1" id="KW-1133">Transmembrane helix</keyword>
<keyword evidence="1" id="KW-0812">Transmembrane</keyword>
<accession>A0A914RBP1</accession>
<dbReference type="WBParaSite" id="PEQ_0000390801-mRNA-1">
    <property type="protein sequence ID" value="PEQ_0000390801-mRNA-1"/>
    <property type="gene ID" value="PEQ_0000390801"/>
</dbReference>
<evidence type="ECO:0000313" key="3">
    <source>
        <dbReference type="WBParaSite" id="PEQ_0000390801-mRNA-1"/>
    </source>
</evidence>
<protein>
    <submittedName>
        <fullName evidence="3">Uncharacterized protein</fullName>
    </submittedName>
</protein>
<evidence type="ECO:0000256" key="1">
    <source>
        <dbReference type="SAM" id="Phobius"/>
    </source>
</evidence>
<feature type="transmembrane region" description="Helical" evidence="1">
    <location>
        <begin position="12"/>
        <end position="31"/>
    </location>
</feature>
<reference evidence="3" key="1">
    <citation type="submission" date="2022-11" db="UniProtKB">
        <authorList>
            <consortium name="WormBaseParasite"/>
        </authorList>
    </citation>
    <scope>IDENTIFICATION</scope>
</reference>
<dbReference type="Proteomes" id="UP000887564">
    <property type="component" value="Unplaced"/>
</dbReference>
<organism evidence="2 3">
    <name type="scientific">Parascaris equorum</name>
    <name type="common">Equine roundworm</name>
    <dbReference type="NCBI Taxonomy" id="6256"/>
    <lineage>
        <taxon>Eukaryota</taxon>
        <taxon>Metazoa</taxon>
        <taxon>Ecdysozoa</taxon>
        <taxon>Nematoda</taxon>
        <taxon>Chromadorea</taxon>
        <taxon>Rhabditida</taxon>
        <taxon>Spirurina</taxon>
        <taxon>Ascaridomorpha</taxon>
        <taxon>Ascaridoidea</taxon>
        <taxon>Ascarididae</taxon>
        <taxon>Parascaris</taxon>
    </lineage>
</organism>
<dbReference type="AlphaFoldDB" id="A0A914RBP1"/>